<evidence type="ECO:0000313" key="2">
    <source>
        <dbReference type="Proteomes" id="UP001234297"/>
    </source>
</evidence>
<evidence type="ECO:0000313" key="1">
    <source>
        <dbReference type="EMBL" id="KAJ8640193.1"/>
    </source>
</evidence>
<dbReference type="EMBL" id="CM056813">
    <property type="protein sequence ID" value="KAJ8640193.1"/>
    <property type="molecule type" value="Genomic_DNA"/>
</dbReference>
<protein>
    <submittedName>
        <fullName evidence="1">Uncharacterized protein</fullName>
    </submittedName>
</protein>
<keyword evidence="2" id="KW-1185">Reference proteome</keyword>
<reference evidence="1 2" key="1">
    <citation type="journal article" date="2022" name="Hortic Res">
        <title>A haplotype resolved chromosomal level avocado genome allows analysis of novel avocado genes.</title>
        <authorList>
            <person name="Nath O."/>
            <person name="Fletcher S.J."/>
            <person name="Hayward A."/>
            <person name="Shaw L.M."/>
            <person name="Masouleh A.K."/>
            <person name="Furtado A."/>
            <person name="Henry R.J."/>
            <person name="Mitter N."/>
        </authorList>
    </citation>
    <scope>NUCLEOTIDE SEQUENCE [LARGE SCALE GENOMIC DNA]</scope>
    <source>
        <strain evidence="2">cv. Hass</strain>
    </source>
</reference>
<gene>
    <name evidence="1" type="ORF">MRB53_016887</name>
</gene>
<comment type="caution">
    <text evidence="1">The sequence shown here is derived from an EMBL/GenBank/DDBJ whole genome shotgun (WGS) entry which is preliminary data.</text>
</comment>
<organism evidence="1 2">
    <name type="scientific">Persea americana</name>
    <name type="common">Avocado</name>
    <dbReference type="NCBI Taxonomy" id="3435"/>
    <lineage>
        <taxon>Eukaryota</taxon>
        <taxon>Viridiplantae</taxon>
        <taxon>Streptophyta</taxon>
        <taxon>Embryophyta</taxon>
        <taxon>Tracheophyta</taxon>
        <taxon>Spermatophyta</taxon>
        <taxon>Magnoliopsida</taxon>
        <taxon>Magnoliidae</taxon>
        <taxon>Laurales</taxon>
        <taxon>Lauraceae</taxon>
        <taxon>Persea</taxon>
    </lineage>
</organism>
<proteinExistence type="predicted"/>
<dbReference type="Proteomes" id="UP001234297">
    <property type="component" value="Chromosome 5"/>
</dbReference>
<name>A0ACC2M3F2_PERAE</name>
<accession>A0ACC2M3F2</accession>
<sequence length="111" mass="12404">MSSQEANKPTKTPANETTPRGMCCNKTSVTAHPAAWGWSLWSPFLETGRSLSYLRTPTTRHHHLSADMAVDARNSDGRRRKLLLQGWWYQSLNPGPHPRTPNHGETIVIGS</sequence>